<evidence type="ECO:0008006" key="3">
    <source>
        <dbReference type="Google" id="ProtNLM"/>
    </source>
</evidence>
<reference evidence="1 2" key="1">
    <citation type="submission" date="2019-07" db="EMBL/GenBank/DDBJ databases">
        <authorList>
            <person name="Park Y.J."/>
            <person name="Jeong S.E."/>
            <person name="Jung H.S."/>
        </authorList>
    </citation>
    <scope>NUCLEOTIDE SEQUENCE [LARGE SCALE GENOMIC DNA]</scope>
    <source>
        <strain evidence="2">P16(2019)</strain>
    </source>
</reference>
<keyword evidence="2" id="KW-1185">Reference proteome</keyword>
<dbReference type="Proteomes" id="UP000318521">
    <property type="component" value="Unassembled WGS sequence"/>
</dbReference>
<dbReference type="RefSeq" id="WP_143849251.1">
    <property type="nucleotide sequence ID" value="NZ_VLXZ01000008.1"/>
</dbReference>
<name>A0A553ZWT5_9BACI</name>
<dbReference type="EMBL" id="VLXZ01000008">
    <property type="protein sequence ID" value="TSB45911.1"/>
    <property type="molecule type" value="Genomic_DNA"/>
</dbReference>
<evidence type="ECO:0000313" key="2">
    <source>
        <dbReference type="Proteomes" id="UP000318521"/>
    </source>
</evidence>
<proteinExistence type="predicted"/>
<evidence type="ECO:0000313" key="1">
    <source>
        <dbReference type="EMBL" id="TSB45911.1"/>
    </source>
</evidence>
<gene>
    <name evidence="1" type="ORF">FN960_13425</name>
</gene>
<dbReference type="OrthoDB" id="9809969at2"/>
<organism evidence="1 2">
    <name type="scientific">Alkalicoccobacillus porphyridii</name>
    <dbReference type="NCBI Taxonomy" id="2597270"/>
    <lineage>
        <taxon>Bacteria</taxon>
        <taxon>Bacillati</taxon>
        <taxon>Bacillota</taxon>
        <taxon>Bacilli</taxon>
        <taxon>Bacillales</taxon>
        <taxon>Bacillaceae</taxon>
        <taxon>Alkalicoccobacillus</taxon>
    </lineage>
</organism>
<comment type="caution">
    <text evidence="1">The sequence shown here is derived from an EMBL/GenBank/DDBJ whole genome shotgun (WGS) entry which is preliminary data.</text>
</comment>
<protein>
    <recommendedName>
        <fullName evidence="3">Relaxase/mobilization nuclease domain-containing protein</fullName>
    </recommendedName>
</protein>
<dbReference type="AlphaFoldDB" id="A0A553ZWT5"/>
<sequence length="163" mass="18828">MNVNVQCLALKRAHGYPLTHLKEHIKYIGQHNPDSFYNKDDDNVARTSFLISLNKQPTKGNDCGYKLIVTFSSEVSFMNECYVKQVIRSSIKEFESTVKSTIDWIAINHFHRSNEEAHSHIIIRGYSAGLKVTLQSYHWKVLEKLFKSNFDKARKSHDLKIGV</sequence>
<accession>A0A553ZWT5</accession>